<dbReference type="InterPro" id="IPR052162">
    <property type="entry name" value="Sensor_kinase/Photoreceptor"/>
</dbReference>
<comment type="catalytic activity">
    <reaction evidence="1">
        <text>ATP + protein L-histidine = ADP + protein N-phospho-L-histidine.</text>
        <dbReference type="EC" id="2.7.13.3"/>
    </reaction>
</comment>
<dbReference type="PROSITE" id="PS50113">
    <property type="entry name" value="PAC"/>
    <property type="match status" value="3"/>
</dbReference>
<dbReference type="RefSeq" id="WP_198074617.1">
    <property type="nucleotide sequence ID" value="NZ_JAEDAE010000002.1"/>
</dbReference>
<dbReference type="PROSITE" id="PS50112">
    <property type="entry name" value="PAS"/>
    <property type="match status" value="1"/>
</dbReference>
<dbReference type="SUPFAM" id="SSF55874">
    <property type="entry name" value="ATPase domain of HSP90 chaperone/DNA topoisomerase II/histidine kinase"/>
    <property type="match status" value="1"/>
</dbReference>
<dbReference type="Pfam" id="PF08448">
    <property type="entry name" value="PAS_4"/>
    <property type="match status" value="2"/>
</dbReference>
<dbReference type="EMBL" id="JAEDAE010000002">
    <property type="protein sequence ID" value="MBH8557390.1"/>
    <property type="molecule type" value="Genomic_DNA"/>
</dbReference>
<evidence type="ECO:0000256" key="4">
    <source>
        <dbReference type="ARBA" id="ARBA00022679"/>
    </source>
</evidence>
<dbReference type="InterPro" id="IPR003018">
    <property type="entry name" value="GAF"/>
</dbReference>
<dbReference type="InterPro" id="IPR005467">
    <property type="entry name" value="His_kinase_dom"/>
</dbReference>
<dbReference type="InterPro" id="IPR000700">
    <property type="entry name" value="PAS-assoc_C"/>
</dbReference>
<dbReference type="Gene3D" id="3.30.565.10">
    <property type="entry name" value="Histidine kinase-like ATPase, C-terminal domain"/>
    <property type="match status" value="1"/>
</dbReference>
<dbReference type="PROSITE" id="PS50109">
    <property type="entry name" value="HIS_KIN"/>
    <property type="match status" value="1"/>
</dbReference>
<dbReference type="Pfam" id="PF01590">
    <property type="entry name" value="GAF"/>
    <property type="match status" value="1"/>
</dbReference>
<organism evidence="9 10">
    <name type="scientific">Hymenobacter negativus</name>
    <dbReference type="NCBI Taxonomy" id="2795026"/>
    <lineage>
        <taxon>Bacteria</taxon>
        <taxon>Pseudomonadati</taxon>
        <taxon>Bacteroidota</taxon>
        <taxon>Cytophagia</taxon>
        <taxon>Cytophagales</taxon>
        <taxon>Hymenobacteraceae</taxon>
        <taxon>Hymenobacter</taxon>
    </lineage>
</organism>
<proteinExistence type="predicted"/>
<dbReference type="InterPro" id="IPR000014">
    <property type="entry name" value="PAS"/>
</dbReference>
<feature type="domain" description="Histidine kinase" evidence="6">
    <location>
        <begin position="1248"/>
        <end position="1427"/>
    </location>
</feature>
<dbReference type="Gene3D" id="2.10.70.100">
    <property type="match status" value="2"/>
</dbReference>
<feature type="domain" description="PAS" evidence="7">
    <location>
        <begin position="810"/>
        <end position="881"/>
    </location>
</feature>
<reference evidence="9 10" key="1">
    <citation type="submission" date="2020-12" db="EMBL/GenBank/DDBJ databases">
        <title>Hymenobacter sp.</title>
        <authorList>
            <person name="Kim M.K."/>
        </authorList>
    </citation>
    <scope>NUCLEOTIDE SEQUENCE [LARGE SCALE GENOMIC DNA]</scope>
    <source>
        <strain evidence="9 10">BT442</strain>
    </source>
</reference>
<comment type="caution">
    <text evidence="9">The sequence shown here is derived from an EMBL/GenBank/DDBJ whole genome shotgun (WGS) entry which is preliminary data.</text>
</comment>
<evidence type="ECO:0000256" key="3">
    <source>
        <dbReference type="ARBA" id="ARBA00022553"/>
    </source>
</evidence>
<dbReference type="SMART" id="SM00086">
    <property type="entry name" value="PAC"/>
    <property type="match status" value="4"/>
</dbReference>
<keyword evidence="5" id="KW-0418">Kinase</keyword>
<dbReference type="CDD" id="cd16917">
    <property type="entry name" value="HATPase_UhpB-NarQ-NarX-like"/>
    <property type="match status" value="1"/>
</dbReference>
<name>A0ABS0Q3Z8_9BACT</name>
<dbReference type="PANTHER" id="PTHR43304:SF1">
    <property type="entry name" value="PAC DOMAIN-CONTAINING PROTEIN"/>
    <property type="match status" value="1"/>
</dbReference>
<dbReference type="SMART" id="SM00387">
    <property type="entry name" value="HATPase_c"/>
    <property type="match status" value="1"/>
</dbReference>
<dbReference type="SUPFAM" id="SSF55781">
    <property type="entry name" value="GAF domain-like"/>
    <property type="match status" value="1"/>
</dbReference>
<evidence type="ECO:0000259" key="7">
    <source>
        <dbReference type="PROSITE" id="PS50112"/>
    </source>
</evidence>
<dbReference type="Gene3D" id="1.20.5.1930">
    <property type="match status" value="1"/>
</dbReference>
<evidence type="ECO:0000256" key="2">
    <source>
        <dbReference type="ARBA" id="ARBA00012438"/>
    </source>
</evidence>
<evidence type="ECO:0000313" key="10">
    <source>
        <dbReference type="Proteomes" id="UP000625631"/>
    </source>
</evidence>
<gene>
    <name evidence="9" type="ORF">I7X13_04985</name>
</gene>
<evidence type="ECO:0000256" key="5">
    <source>
        <dbReference type="ARBA" id="ARBA00022777"/>
    </source>
</evidence>
<dbReference type="Pfam" id="PF08447">
    <property type="entry name" value="PAS_3"/>
    <property type="match status" value="1"/>
</dbReference>
<protein>
    <recommendedName>
        <fullName evidence="2">histidine kinase</fullName>
        <ecNumber evidence="2">2.7.13.3</ecNumber>
    </recommendedName>
</protein>
<evidence type="ECO:0000256" key="1">
    <source>
        <dbReference type="ARBA" id="ARBA00000085"/>
    </source>
</evidence>
<dbReference type="NCBIfam" id="TIGR00229">
    <property type="entry name" value="sensory_box"/>
    <property type="match status" value="2"/>
</dbReference>
<dbReference type="InterPro" id="IPR003594">
    <property type="entry name" value="HATPase_dom"/>
</dbReference>
<keyword evidence="10" id="KW-1185">Reference proteome</keyword>
<dbReference type="InterPro" id="IPR001610">
    <property type="entry name" value="PAC"/>
</dbReference>
<dbReference type="Gene3D" id="3.30.450.40">
    <property type="match status" value="1"/>
</dbReference>
<sequence length="1431" mass="158502">MAPIPPTSPDSSSSEALAAPEALLDALPWGVLVLDAPHVIRRLNQQAAAWCGAPAGALVGQPLAGAPLPEGVVAALTQLLTTGVAGPDVWLPHAQQWVSMRPGPAPAGQHWVFWEDATARHQAETAQQRSVQLLLDMEAVAHTGSYEADLSTGSFYFSDGMYHLFGEDPPTFELTLDVIDARSHPADAAAIRQVLDEAVRTRQPYTYRRRIRRADGQWRTMEAHGEVRCDAAGHAVQLRGLVQDVTERVQAEQALHQSHELLRRTIDSSLEMVQVFEAVRDEQGAVVDFTWVLNNTAAERWYGDVIGQRLCELNPGVVAEGIFDTFRRVLETGVPDQSERHYQHEQFDGWFYQSVVKLGDGVTTTTRDISVRKKAEQTLLASQHLVQTVFDVSLNPIAYHRAVRDAAGRIVDFEFQLENREARQYAVADRRGQRFSTAYPGILDTTVFQFYCAVVETGQPLNTEVQLRLKGQERWFHLVAGKLDDGLVASAIDVTERKQSEAEILRLKEEMARRATDKYHALLGATTQGFCLLQLLFEETGQQAVDFRYLEMNPAFVEHSGQPADAQGKTVRELVPDLEPLWLETYGRVALTGQPERLEYHVAQLGRWYDAHAFRMGPPEARQVGVLFSDVTARKQGEQRQQFLLRLADALRPLVDPLAIATTACRLLVEHLAASRAQYVQVEGELEKETGVVQGEYIRRGQPMPRRHRFTDYGEPVVAVLRAGQTLVLTDTAHDPRLTEDQRAAYAAAESPAAIATPLVKGGRLAAVFTVHHAEPRPWTAAEVALAGEVAERTWAAVERAKAETALHLSEARLRALITNLPGAAVFVVDRDLRYQLAGGEALEAAGFRPADLLGRTVAEAMPPSLVPQYEAHYRRALAGQGFAREHTAHGRTFISRGVPLLDPAGEPEAVLVVSYDITARKQAEEALRASQTQLALFNAKLEDRVVRRTRDLQASRDLLQSVFDTNLIAMSVLEAVRDEAGTILDFRLRLVSRELERETGRADLMGKLYAQEYPGIRDVGIFDLAVRAVETGEPQSMEYFYPHEGFNKWFACQFVKLGDGVVATNLDITARKQAEDERFKNLQLLQQAESLVGLGSWEYDLRSEQFTWSAGMYNLFGIPLGQPVQLGIIFNMVTEEGRPQVEYLRTCIRTGACDIKETVQVRVNGQVRTVRIRAVVMHDEQGQPQKVLGMNLDISELKRLEANNLHLRLTQQQALFEAVQAAQEAERKRMAESLHNGIGQILYATKLRLDRLHAPLLGIAPALVKARAEADQLLSEAIRQTRALSHELVPLVLEEFGLAAALQDISSKMSTPRLRLRSHIELDADAVPLALPLQMALYRMAQELAQNIVKHAHGATTATLELETMPGWVLLRAEDNGPGFPATPAEQAGLGLRSIRDRVALLGGELETGAAAGGGAYVRIRIPLPEPPTP</sequence>
<dbReference type="SMART" id="SM00091">
    <property type="entry name" value="PAS"/>
    <property type="match status" value="3"/>
</dbReference>
<dbReference type="Pfam" id="PF02518">
    <property type="entry name" value="HATPase_c"/>
    <property type="match status" value="1"/>
</dbReference>
<dbReference type="InterPro" id="IPR013655">
    <property type="entry name" value="PAS_fold_3"/>
</dbReference>
<dbReference type="Proteomes" id="UP000625631">
    <property type="component" value="Unassembled WGS sequence"/>
</dbReference>
<keyword evidence="3" id="KW-0597">Phosphoprotein</keyword>
<dbReference type="EC" id="2.7.13.3" evidence="2"/>
<feature type="domain" description="PAC" evidence="8">
    <location>
        <begin position="205"/>
        <end position="257"/>
    </location>
</feature>
<dbReference type="PANTHER" id="PTHR43304">
    <property type="entry name" value="PHYTOCHROME-LIKE PROTEIN CPH1"/>
    <property type="match status" value="1"/>
</dbReference>
<evidence type="ECO:0000313" key="9">
    <source>
        <dbReference type="EMBL" id="MBH8557390.1"/>
    </source>
</evidence>
<dbReference type="SMART" id="SM00065">
    <property type="entry name" value="GAF"/>
    <property type="match status" value="1"/>
</dbReference>
<feature type="domain" description="PAC" evidence="8">
    <location>
        <begin position="1155"/>
        <end position="1207"/>
    </location>
</feature>
<evidence type="ECO:0000259" key="8">
    <source>
        <dbReference type="PROSITE" id="PS50113"/>
    </source>
</evidence>
<accession>A0ABS0Q3Z8</accession>
<dbReference type="InterPro" id="IPR013656">
    <property type="entry name" value="PAS_4"/>
</dbReference>
<keyword evidence="4" id="KW-0808">Transferase</keyword>
<dbReference type="InterPro" id="IPR036890">
    <property type="entry name" value="HATPase_C_sf"/>
</dbReference>
<dbReference type="InterPro" id="IPR035965">
    <property type="entry name" value="PAS-like_dom_sf"/>
</dbReference>
<evidence type="ECO:0000259" key="6">
    <source>
        <dbReference type="PROSITE" id="PS50109"/>
    </source>
</evidence>
<dbReference type="Gene3D" id="3.30.450.20">
    <property type="entry name" value="PAS domain"/>
    <property type="match status" value="8"/>
</dbReference>
<dbReference type="CDD" id="cd00130">
    <property type="entry name" value="PAS"/>
    <property type="match status" value="2"/>
</dbReference>
<feature type="domain" description="PAC" evidence="8">
    <location>
        <begin position="868"/>
        <end position="930"/>
    </location>
</feature>
<dbReference type="SUPFAM" id="SSF55785">
    <property type="entry name" value="PYP-like sensor domain (PAS domain)"/>
    <property type="match status" value="7"/>
</dbReference>
<dbReference type="InterPro" id="IPR029016">
    <property type="entry name" value="GAF-like_dom_sf"/>
</dbReference>